<keyword evidence="1" id="KW-0472">Membrane</keyword>
<feature type="transmembrane region" description="Helical" evidence="1">
    <location>
        <begin position="12"/>
        <end position="32"/>
    </location>
</feature>
<reference evidence="3" key="1">
    <citation type="submission" date="2018-11" db="EMBL/GenBank/DDBJ databases">
        <title>Proposal to divide the Flavobacteriaceae and reorganize its genera based on Amino Acid Identity values calculated from whole genome sequences.</title>
        <authorList>
            <person name="Nicholson A.C."/>
            <person name="Gulvik C.A."/>
            <person name="Whitney A.M."/>
            <person name="Humrighouse B.W."/>
            <person name="Bell M."/>
            <person name="Holmes B."/>
            <person name="Steigerwalt A.B."/>
            <person name="Villarma A."/>
            <person name="Sheth M."/>
            <person name="Batra D."/>
            <person name="Pryor J."/>
            <person name="Bernardet J.-F."/>
            <person name="Hugo C."/>
            <person name="Kampfer P."/>
            <person name="Newman J.D."/>
            <person name="McQuiston J.R."/>
        </authorList>
    </citation>
    <scope>NUCLEOTIDE SEQUENCE [LARGE SCALE GENOMIC DNA]</scope>
    <source>
        <strain evidence="3">H4753</strain>
    </source>
</reference>
<keyword evidence="1" id="KW-0812">Transmembrane</keyword>
<proteinExistence type="predicted"/>
<organism evidence="2 3">
    <name type="scientific">Chryseobacterium taklimakanense</name>
    <dbReference type="NCBI Taxonomy" id="536441"/>
    <lineage>
        <taxon>Bacteria</taxon>
        <taxon>Pseudomonadati</taxon>
        <taxon>Bacteroidota</taxon>
        <taxon>Flavobacteriia</taxon>
        <taxon>Flavobacteriales</taxon>
        <taxon>Weeksellaceae</taxon>
        <taxon>Chryseobacterium group</taxon>
        <taxon>Chryseobacterium</taxon>
    </lineage>
</organism>
<feature type="transmembrane region" description="Helical" evidence="1">
    <location>
        <begin position="38"/>
        <end position="56"/>
    </location>
</feature>
<dbReference type="EMBL" id="CP034171">
    <property type="protein sequence ID" value="AZI20372.1"/>
    <property type="molecule type" value="Genomic_DNA"/>
</dbReference>
<evidence type="ECO:0000256" key="1">
    <source>
        <dbReference type="SAM" id="Phobius"/>
    </source>
</evidence>
<accession>A0A3G8WGQ9</accession>
<dbReference type="Proteomes" id="UP000282297">
    <property type="component" value="Chromosome"/>
</dbReference>
<name>A0A3G8WGQ9_9FLAO</name>
<evidence type="ECO:0000313" key="3">
    <source>
        <dbReference type="Proteomes" id="UP000282297"/>
    </source>
</evidence>
<sequence length="86" mass="9273">MEKFVESLFGIKIFASPFIIGVVLGLICKLAIGGQTGNILLVVMIAAGALAGFLLLKVIRKRMSFSDFDTKVMASPDIDEAVRIKD</sequence>
<dbReference type="RefSeq" id="WP_124784579.1">
    <property type="nucleotide sequence ID" value="NZ_CP034171.1"/>
</dbReference>
<gene>
    <name evidence="2" type="ORF">EIH08_06275</name>
</gene>
<dbReference type="AlphaFoldDB" id="A0A3G8WGQ9"/>
<evidence type="ECO:0000313" key="2">
    <source>
        <dbReference type="EMBL" id="AZI20372.1"/>
    </source>
</evidence>
<protein>
    <submittedName>
        <fullName evidence="2">Uncharacterized protein</fullName>
    </submittedName>
</protein>
<keyword evidence="1" id="KW-1133">Transmembrane helix</keyword>